<dbReference type="InterPro" id="IPR011012">
    <property type="entry name" value="Longin-like_dom_sf"/>
</dbReference>
<dbReference type="GO" id="GO:0030131">
    <property type="term" value="C:clathrin adaptor complex"/>
    <property type="evidence" value="ECO:0007669"/>
    <property type="project" value="UniProtKB-UniRule"/>
</dbReference>
<dbReference type="Gene3D" id="3.30.450.60">
    <property type="match status" value="1"/>
</dbReference>
<gene>
    <name evidence="7" type="ORF">ACHAWU_000812</name>
</gene>
<dbReference type="InterPro" id="IPR036168">
    <property type="entry name" value="AP2_Mu_C_sf"/>
</dbReference>
<feature type="domain" description="MHD" evidence="6">
    <location>
        <begin position="227"/>
        <end position="518"/>
    </location>
</feature>
<reference evidence="7 8" key="1">
    <citation type="submission" date="2024-10" db="EMBL/GenBank/DDBJ databases">
        <title>Updated reference genomes for cyclostephanoid diatoms.</title>
        <authorList>
            <person name="Roberts W.R."/>
            <person name="Alverson A.J."/>
        </authorList>
    </citation>
    <scope>NUCLEOTIDE SEQUENCE [LARGE SCALE GENOMIC DNA]</scope>
    <source>
        <strain evidence="7 8">AJA232-27</strain>
    </source>
</reference>
<dbReference type="PROSITE" id="PS51072">
    <property type="entry name" value="MHD"/>
    <property type="match status" value="1"/>
</dbReference>
<dbReference type="CDD" id="cd14837">
    <property type="entry name" value="AP3_Mu_N"/>
    <property type="match status" value="1"/>
</dbReference>
<evidence type="ECO:0000256" key="5">
    <source>
        <dbReference type="PIRNR" id="PIRNR005992"/>
    </source>
</evidence>
<dbReference type="SUPFAM" id="SSF64356">
    <property type="entry name" value="SNARE-like"/>
    <property type="match status" value="1"/>
</dbReference>
<dbReference type="Proteomes" id="UP001530293">
    <property type="component" value="Unassembled WGS sequence"/>
</dbReference>
<evidence type="ECO:0000256" key="3">
    <source>
        <dbReference type="ARBA" id="ARBA00022927"/>
    </source>
</evidence>
<dbReference type="PIRSF" id="PIRSF005992">
    <property type="entry name" value="Clathrin_mu"/>
    <property type="match status" value="1"/>
</dbReference>
<dbReference type="Gene3D" id="2.60.40.1170">
    <property type="entry name" value="Mu homology domain, subdomain B"/>
    <property type="match status" value="2"/>
</dbReference>
<organism evidence="7 8">
    <name type="scientific">Discostella pseudostelligera</name>
    <dbReference type="NCBI Taxonomy" id="259834"/>
    <lineage>
        <taxon>Eukaryota</taxon>
        <taxon>Sar</taxon>
        <taxon>Stramenopiles</taxon>
        <taxon>Ochrophyta</taxon>
        <taxon>Bacillariophyta</taxon>
        <taxon>Coscinodiscophyceae</taxon>
        <taxon>Thalassiosirophycidae</taxon>
        <taxon>Stephanodiscales</taxon>
        <taxon>Stephanodiscaceae</taxon>
        <taxon>Discostella</taxon>
    </lineage>
</organism>
<evidence type="ECO:0000256" key="2">
    <source>
        <dbReference type="ARBA" id="ARBA00022448"/>
    </source>
</evidence>
<evidence type="ECO:0000259" key="6">
    <source>
        <dbReference type="PROSITE" id="PS51072"/>
    </source>
</evidence>
<dbReference type="InterPro" id="IPR028565">
    <property type="entry name" value="MHD"/>
</dbReference>
<dbReference type="EMBL" id="JALLBG020000200">
    <property type="protein sequence ID" value="KAL3759513.1"/>
    <property type="molecule type" value="Genomic_DNA"/>
</dbReference>
<dbReference type="GO" id="GO:0012505">
    <property type="term" value="C:endomembrane system"/>
    <property type="evidence" value="ECO:0007669"/>
    <property type="project" value="UniProtKB-SubCell"/>
</dbReference>
<keyword evidence="2 5" id="KW-0813">Transport</keyword>
<dbReference type="InterPro" id="IPR001392">
    <property type="entry name" value="Clathrin_mu"/>
</dbReference>
<dbReference type="SUPFAM" id="SSF49447">
    <property type="entry name" value="Second domain of Mu2 adaptin subunit (ap50) of ap2 adaptor"/>
    <property type="match status" value="1"/>
</dbReference>
<proteinExistence type="inferred from homology"/>
<accession>A0ABD3M6E2</accession>
<dbReference type="PRINTS" id="PR00314">
    <property type="entry name" value="CLATHRINADPT"/>
</dbReference>
<dbReference type="CDD" id="cd09252">
    <property type="entry name" value="AP-3_Mu3_Cterm"/>
    <property type="match status" value="1"/>
</dbReference>
<protein>
    <recommendedName>
        <fullName evidence="6">MHD domain-containing protein</fullName>
    </recommendedName>
</protein>
<dbReference type="Pfam" id="PF00928">
    <property type="entry name" value="Adap_comp_sub"/>
    <property type="match status" value="1"/>
</dbReference>
<dbReference type="InterPro" id="IPR050431">
    <property type="entry name" value="Adaptor_comp_med_subunit"/>
</dbReference>
<comment type="caution">
    <text evidence="7">The sequence shown here is derived from an EMBL/GenBank/DDBJ whole genome shotgun (WGS) entry which is preliminary data.</text>
</comment>
<comment type="subcellular location">
    <subcellularLocation>
        <location evidence="1">Endomembrane system</location>
    </subcellularLocation>
</comment>
<dbReference type="GO" id="GO:0006886">
    <property type="term" value="P:intracellular protein transport"/>
    <property type="evidence" value="ECO:0007669"/>
    <property type="project" value="UniProtKB-UniRule"/>
</dbReference>
<evidence type="ECO:0000256" key="4">
    <source>
        <dbReference type="ARBA" id="ARBA00023136"/>
    </source>
</evidence>
<sequence length="520" mass="55671">MIQSLFILSPTGEILIERHFRSILTSRTICDIFWSRASESLNHHGGVSTVLGANPFPLYDSVPPVMEVPDVVSDDVDGGGASSSAGGNGGGGGSLYLFHVLRYGLTYLAACPPCIGRGHHEIPPLLVIEFLHKIADTFVIYFGNPADESAVKDNFSTAYQLLEEMVDFGWPLTTEPNALTDLIRPPTVLAKIQQAMTGGSSSILSEALPKGTVSNMPWRKAGVSHPNNEIYIDIVEEIDAIISSNGVVISSDVSGSIQAQSNLSGVPDLLLTFNDPSLIDDCSFHPCVRYSRFEKDRIVSFVPPDGCFELMRYRVRANENDPLATNLAVGNVPIQVIPRISYGQFGERGGGGAGGVGGGGGSTSGDVVGRISLSVSARSISSLIFSPSRKGPLAIEDVTIVIPFPKFVRTANLNVTTGQVIYDEAGKIAKWTIGKLDEKLRPQLNGSMVLEDGDNKETMASSLYASGGEEQPPLFVNWKILLASVSGLNVSGLSVTGEHYKPYKGVRNITKSGTFQIRCH</sequence>
<keyword evidence="8" id="KW-1185">Reference proteome</keyword>
<evidence type="ECO:0000313" key="8">
    <source>
        <dbReference type="Proteomes" id="UP001530293"/>
    </source>
</evidence>
<dbReference type="AlphaFoldDB" id="A0ABD3M6E2"/>
<keyword evidence="3 5" id="KW-0653">Protein transport</keyword>
<evidence type="ECO:0000313" key="7">
    <source>
        <dbReference type="EMBL" id="KAL3759513.1"/>
    </source>
</evidence>
<evidence type="ECO:0000256" key="1">
    <source>
        <dbReference type="ARBA" id="ARBA00004308"/>
    </source>
</evidence>
<keyword evidence="4" id="KW-0472">Membrane</keyword>
<comment type="similarity">
    <text evidence="5">Belongs to the adaptor complexes medium subunit family.</text>
</comment>
<name>A0ABD3M6E2_9STRA</name>
<dbReference type="PANTHER" id="PTHR10529">
    <property type="entry name" value="AP COMPLEX SUBUNIT MU"/>
    <property type="match status" value="1"/>
</dbReference>